<gene>
    <name evidence="2" type="ORF">MERR_LOCUS37546</name>
    <name evidence="1" type="ORF">MERR_LOCUS8076</name>
</gene>
<evidence type="ECO:0000313" key="1">
    <source>
        <dbReference type="EMBL" id="CAA7020841.1"/>
    </source>
</evidence>
<protein>
    <submittedName>
        <fullName evidence="1">Uncharacterized protein</fullName>
    </submittedName>
</protein>
<name>A0A6D2I1P7_9BRAS</name>
<dbReference type="AlphaFoldDB" id="A0A6D2I1P7"/>
<keyword evidence="3" id="KW-1185">Reference proteome</keyword>
<accession>A0A6D2I1P7</accession>
<evidence type="ECO:0000313" key="2">
    <source>
        <dbReference type="EMBL" id="CAA7050311.1"/>
    </source>
</evidence>
<sequence>MFGLLYSSPSLSSFYLSSFCLPLSRREPLLLLPHLASLSLAVNLSPSSLAMNHLLKLLSTSVNSASNRTSADYDLLLYSKASNGARLSLSLSLQRSPHFLSPASSLPVAAVVESSPSQQTIRSERRTVPVTSFDASIAGVFWPISRCEEQVGEELMWVGGS</sequence>
<dbReference type="Proteomes" id="UP000467841">
    <property type="component" value="Unassembled WGS sequence"/>
</dbReference>
<dbReference type="EMBL" id="CACVBM020000555">
    <property type="protein sequence ID" value="CAA7020841.1"/>
    <property type="molecule type" value="Genomic_DNA"/>
</dbReference>
<dbReference type="EMBL" id="CACVBM020001443">
    <property type="protein sequence ID" value="CAA7050311.1"/>
    <property type="molecule type" value="Genomic_DNA"/>
</dbReference>
<proteinExistence type="predicted"/>
<reference evidence="1 3" key="1">
    <citation type="submission" date="2020-01" db="EMBL/GenBank/DDBJ databases">
        <authorList>
            <person name="Mishra B."/>
        </authorList>
    </citation>
    <scope>NUCLEOTIDE SEQUENCE [LARGE SCALE GENOMIC DNA]</scope>
</reference>
<evidence type="ECO:0000313" key="3">
    <source>
        <dbReference type="Proteomes" id="UP000467841"/>
    </source>
</evidence>
<organism evidence="1 3">
    <name type="scientific">Microthlaspi erraticum</name>
    <dbReference type="NCBI Taxonomy" id="1685480"/>
    <lineage>
        <taxon>Eukaryota</taxon>
        <taxon>Viridiplantae</taxon>
        <taxon>Streptophyta</taxon>
        <taxon>Embryophyta</taxon>
        <taxon>Tracheophyta</taxon>
        <taxon>Spermatophyta</taxon>
        <taxon>Magnoliopsida</taxon>
        <taxon>eudicotyledons</taxon>
        <taxon>Gunneridae</taxon>
        <taxon>Pentapetalae</taxon>
        <taxon>rosids</taxon>
        <taxon>malvids</taxon>
        <taxon>Brassicales</taxon>
        <taxon>Brassicaceae</taxon>
        <taxon>Coluteocarpeae</taxon>
        <taxon>Microthlaspi</taxon>
    </lineage>
</organism>